<organism evidence="1 2">
    <name type="scientific">Rotaria magnacalcarata</name>
    <dbReference type="NCBI Taxonomy" id="392030"/>
    <lineage>
        <taxon>Eukaryota</taxon>
        <taxon>Metazoa</taxon>
        <taxon>Spiralia</taxon>
        <taxon>Gnathifera</taxon>
        <taxon>Rotifera</taxon>
        <taxon>Eurotatoria</taxon>
        <taxon>Bdelloidea</taxon>
        <taxon>Philodinida</taxon>
        <taxon>Philodinidae</taxon>
        <taxon>Rotaria</taxon>
    </lineage>
</organism>
<gene>
    <name evidence="1" type="ORF">BYL167_LOCUS56184</name>
</gene>
<proteinExistence type="predicted"/>
<protein>
    <submittedName>
        <fullName evidence="1">Uncharacterized protein</fullName>
    </submittedName>
</protein>
<evidence type="ECO:0000313" key="2">
    <source>
        <dbReference type="Proteomes" id="UP000681967"/>
    </source>
</evidence>
<feature type="non-terminal residue" evidence="1">
    <location>
        <position position="26"/>
    </location>
</feature>
<comment type="caution">
    <text evidence="1">The sequence shown here is derived from an EMBL/GenBank/DDBJ whole genome shotgun (WGS) entry which is preliminary data.</text>
</comment>
<reference evidence="1" key="1">
    <citation type="submission" date="2021-02" db="EMBL/GenBank/DDBJ databases">
        <authorList>
            <person name="Nowell W R."/>
        </authorList>
    </citation>
    <scope>NUCLEOTIDE SEQUENCE</scope>
</reference>
<sequence length="26" mass="2847">MPKSIQQTTVSAFEASGTYNLEEMIA</sequence>
<dbReference type="AlphaFoldDB" id="A0A8S3E396"/>
<dbReference type="EMBL" id="CAJOBH010219339">
    <property type="protein sequence ID" value="CAF5029075.1"/>
    <property type="molecule type" value="Genomic_DNA"/>
</dbReference>
<name>A0A8S3E396_9BILA</name>
<evidence type="ECO:0000313" key="1">
    <source>
        <dbReference type="EMBL" id="CAF5029075.1"/>
    </source>
</evidence>
<dbReference type="Proteomes" id="UP000681967">
    <property type="component" value="Unassembled WGS sequence"/>
</dbReference>
<accession>A0A8S3E396</accession>